<dbReference type="RefSeq" id="WP_190205347.1">
    <property type="nucleotide sequence ID" value="NZ_BNBI01000007.1"/>
</dbReference>
<evidence type="ECO:0000256" key="8">
    <source>
        <dbReference type="ARBA" id="ARBA00022833"/>
    </source>
</evidence>
<dbReference type="CDD" id="cd07328">
    <property type="entry name" value="M48_Ste24p_like"/>
    <property type="match status" value="1"/>
</dbReference>
<dbReference type="GO" id="GO:0004222">
    <property type="term" value="F:metalloendopeptidase activity"/>
    <property type="evidence" value="ECO:0007669"/>
    <property type="project" value="InterPro"/>
</dbReference>
<feature type="domain" description="Peptidase M48" evidence="13">
    <location>
        <begin position="81"/>
        <end position="347"/>
    </location>
</feature>
<evidence type="ECO:0000313" key="14">
    <source>
        <dbReference type="EMBL" id="GHF08103.1"/>
    </source>
</evidence>
<evidence type="ECO:0000256" key="9">
    <source>
        <dbReference type="ARBA" id="ARBA00022989"/>
    </source>
</evidence>
<evidence type="ECO:0000256" key="1">
    <source>
        <dbReference type="ARBA" id="ARBA00001947"/>
    </source>
</evidence>
<keyword evidence="7" id="KW-0378">Hydrolase</keyword>
<keyword evidence="4 14" id="KW-0645">Protease</keyword>
<evidence type="ECO:0000256" key="11">
    <source>
        <dbReference type="ARBA" id="ARBA00023136"/>
    </source>
</evidence>
<reference evidence="14" key="2">
    <citation type="submission" date="2020-09" db="EMBL/GenBank/DDBJ databases">
        <authorList>
            <person name="Sun Q."/>
            <person name="Ohkuma M."/>
        </authorList>
    </citation>
    <scope>NUCLEOTIDE SEQUENCE</scope>
    <source>
        <strain evidence="14">JCM 4477</strain>
    </source>
</reference>
<dbReference type="PANTHER" id="PTHR43221">
    <property type="entry name" value="PROTEASE HTPX"/>
    <property type="match status" value="1"/>
</dbReference>
<dbReference type="InterPro" id="IPR050083">
    <property type="entry name" value="HtpX_protease"/>
</dbReference>
<name>A0A919AH35_9ACTN</name>
<accession>A0A919AH35</accession>
<gene>
    <name evidence="14" type="ORF">GCM10018772_36500</name>
</gene>
<comment type="caution">
    <text evidence="14">The sequence shown here is derived from an EMBL/GenBank/DDBJ whole genome shotgun (WGS) entry which is preliminary data.</text>
</comment>
<evidence type="ECO:0000256" key="3">
    <source>
        <dbReference type="ARBA" id="ARBA00022475"/>
    </source>
</evidence>
<dbReference type="GO" id="GO:0006508">
    <property type="term" value="P:proteolysis"/>
    <property type="evidence" value="ECO:0007669"/>
    <property type="project" value="UniProtKB-KW"/>
</dbReference>
<protein>
    <submittedName>
        <fullName evidence="14">Zn-dependent protease</fullName>
    </submittedName>
</protein>
<feature type="transmembrane region" description="Helical" evidence="12">
    <location>
        <begin position="12"/>
        <end position="36"/>
    </location>
</feature>
<evidence type="ECO:0000256" key="4">
    <source>
        <dbReference type="ARBA" id="ARBA00022670"/>
    </source>
</evidence>
<keyword evidence="11 12" id="KW-0472">Membrane</keyword>
<evidence type="ECO:0000256" key="7">
    <source>
        <dbReference type="ARBA" id="ARBA00022801"/>
    </source>
</evidence>
<dbReference type="InterPro" id="IPR001915">
    <property type="entry name" value="Peptidase_M48"/>
</dbReference>
<dbReference type="EMBL" id="BNBI01000007">
    <property type="protein sequence ID" value="GHF08103.1"/>
    <property type="molecule type" value="Genomic_DNA"/>
</dbReference>
<evidence type="ECO:0000256" key="5">
    <source>
        <dbReference type="ARBA" id="ARBA00022692"/>
    </source>
</evidence>
<dbReference type="GO" id="GO:0005886">
    <property type="term" value="C:plasma membrane"/>
    <property type="evidence" value="ECO:0007669"/>
    <property type="project" value="UniProtKB-SubCell"/>
</dbReference>
<reference evidence="14" key="1">
    <citation type="journal article" date="2014" name="Int. J. Syst. Evol. Microbiol.">
        <title>Complete genome sequence of Corynebacterium casei LMG S-19264T (=DSM 44701T), isolated from a smear-ripened cheese.</title>
        <authorList>
            <consortium name="US DOE Joint Genome Institute (JGI-PGF)"/>
            <person name="Walter F."/>
            <person name="Albersmeier A."/>
            <person name="Kalinowski J."/>
            <person name="Ruckert C."/>
        </authorList>
    </citation>
    <scope>NUCLEOTIDE SEQUENCE</scope>
    <source>
        <strain evidence="14">JCM 4477</strain>
    </source>
</reference>
<evidence type="ECO:0000259" key="13">
    <source>
        <dbReference type="Pfam" id="PF01435"/>
    </source>
</evidence>
<keyword evidence="3" id="KW-1003">Cell membrane</keyword>
<keyword evidence="5 12" id="KW-0812">Transmembrane</keyword>
<evidence type="ECO:0000256" key="6">
    <source>
        <dbReference type="ARBA" id="ARBA00022723"/>
    </source>
</evidence>
<evidence type="ECO:0000256" key="10">
    <source>
        <dbReference type="ARBA" id="ARBA00023049"/>
    </source>
</evidence>
<keyword evidence="9 12" id="KW-1133">Transmembrane helix</keyword>
<comment type="cofactor">
    <cofactor evidence="1">
        <name>Zn(2+)</name>
        <dbReference type="ChEBI" id="CHEBI:29105"/>
    </cofactor>
</comment>
<organism evidence="14 15">
    <name type="scientific">Streptomyces fumanus</name>
    <dbReference type="NCBI Taxonomy" id="67302"/>
    <lineage>
        <taxon>Bacteria</taxon>
        <taxon>Bacillati</taxon>
        <taxon>Actinomycetota</taxon>
        <taxon>Actinomycetes</taxon>
        <taxon>Kitasatosporales</taxon>
        <taxon>Streptomycetaceae</taxon>
        <taxon>Streptomyces</taxon>
    </lineage>
</organism>
<dbReference type="PANTHER" id="PTHR43221:SF1">
    <property type="entry name" value="PROTEASE HTPX"/>
    <property type="match status" value="1"/>
</dbReference>
<comment type="subcellular location">
    <subcellularLocation>
        <location evidence="2">Cell membrane</location>
        <topology evidence="2">Multi-pass membrane protein</topology>
    </subcellularLocation>
</comment>
<evidence type="ECO:0000313" key="15">
    <source>
        <dbReference type="Proteomes" id="UP000630718"/>
    </source>
</evidence>
<dbReference type="Gene3D" id="3.30.2010.10">
    <property type="entry name" value="Metalloproteases ('zincins'), catalytic domain"/>
    <property type="match status" value="1"/>
</dbReference>
<keyword evidence="6" id="KW-0479">Metal-binding</keyword>
<keyword evidence="10" id="KW-0482">Metalloprotease</keyword>
<dbReference type="AlphaFoldDB" id="A0A919AH35"/>
<dbReference type="GO" id="GO:0046872">
    <property type="term" value="F:metal ion binding"/>
    <property type="evidence" value="ECO:0007669"/>
    <property type="project" value="UniProtKB-KW"/>
</dbReference>
<keyword evidence="15" id="KW-1185">Reference proteome</keyword>
<evidence type="ECO:0000256" key="2">
    <source>
        <dbReference type="ARBA" id="ARBA00004651"/>
    </source>
</evidence>
<evidence type="ECO:0000256" key="12">
    <source>
        <dbReference type="SAM" id="Phobius"/>
    </source>
</evidence>
<sequence length="533" mass="57808">MGAPLRALRALVLLAGFYLLGVLLLAVLAGIDYAVVSGGPEAIADSVVVFSVVLAIPVVRSLFMLRVPEAEPPAGLTVGEAQEPALWEAVRDVARQVGTRAPDEIVLIERVNAAVTEDSALLGLRPGARRLYLGLPLMMGLDERQLRAVLAHEMGHYAHYDTRLTPLIARGRDRLIRTVAHFHERSDHKQAKERERQWNKAAKRAAKGRKTLMVDTPGLGATYRGMARIYSAYGTFFLRATRTTTRRQELAADLASVRVAGRDSAVSALREVNALNAVNAFYMDAYATLGVGAGLLPRPGEVFGGLRRLLDARSAELEELRRELPTEPPSPYDSHPSLAERVARIEALPDDGRGRRAARSALELLADPDAVPAALERAVLTPEALALRRVDWEDLVHESMTRYVVQGAADLRAALAAEGTGPGLQALLDAIDADPAVRGRIADRFPESEQAAATTGGAAHESPRLTLRRALHQMAVMELTARGAARWQLSWSDTVTTLRYPADGFEDRLGPALDAVVADQPDTEPLRKLVLTP</sequence>
<dbReference type="Pfam" id="PF01435">
    <property type="entry name" value="Peptidase_M48"/>
    <property type="match status" value="1"/>
</dbReference>
<keyword evidence="8" id="KW-0862">Zinc</keyword>
<proteinExistence type="predicted"/>
<dbReference type="Proteomes" id="UP000630718">
    <property type="component" value="Unassembled WGS sequence"/>
</dbReference>